<dbReference type="InterPro" id="IPR018314">
    <property type="entry name" value="RsmB/NOL1/NOP2-like_CS"/>
</dbReference>
<dbReference type="PANTHER" id="PTHR22807">
    <property type="entry name" value="NOP2 YEAST -RELATED NOL1/NOP2/FMU SUN DOMAIN-CONTAINING"/>
    <property type="match status" value="1"/>
</dbReference>
<evidence type="ECO:0000256" key="2">
    <source>
        <dbReference type="ARBA" id="ARBA00022603"/>
    </source>
</evidence>
<comment type="caution">
    <text evidence="8">The sequence shown here is derived from an EMBL/GenBank/DDBJ whole genome shotgun (WGS) entry which is preliminary data.</text>
</comment>
<dbReference type="PANTHER" id="PTHR22807:SF34">
    <property type="entry name" value="TRNA (CYTOSINE(72)-C(5))-METHYLTRANSFERASE NSUN6"/>
    <property type="match status" value="1"/>
</dbReference>
<reference evidence="8 9" key="1">
    <citation type="submission" date="2023-11" db="EMBL/GenBank/DDBJ databases">
        <authorList>
            <person name="Okamura Y."/>
        </authorList>
    </citation>
    <scope>NUCLEOTIDE SEQUENCE [LARGE SCALE GENOMIC DNA]</scope>
</reference>
<dbReference type="PROSITE" id="PS01153">
    <property type="entry name" value="NOL1_NOP2_SUN"/>
    <property type="match status" value="1"/>
</dbReference>
<evidence type="ECO:0000259" key="7">
    <source>
        <dbReference type="PROSITE" id="PS51686"/>
    </source>
</evidence>
<evidence type="ECO:0000313" key="8">
    <source>
        <dbReference type="EMBL" id="CAK1551080.1"/>
    </source>
</evidence>
<feature type="binding site" evidence="6">
    <location>
        <position position="26"/>
    </location>
    <ligand>
        <name>S-adenosyl-L-methionine</name>
        <dbReference type="ChEBI" id="CHEBI:59789"/>
    </ligand>
</feature>
<dbReference type="GO" id="GO:0003723">
    <property type="term" value="F:RNA binding"/>
    <property type="evidence" value="ECO:0007669"/>
    <property type="project" value="UniProtKB-UniRule"/>
</dbReference>
<evidence type="ECO:0000313" key="9">
    <source>
        <dbReference type="Proteomes" id="UP001497472"/>
    </source>
</evidence>
<keyword evidence="3 6" id="KW-0808">Transferase</keyword>
<keyword evidence="9" id="KW-1185">Reference proteome</keyword>
<dbReference type="SUPFAM" id="SSF53335">
    <property type="entry name" value="S-adenosyl-L-methionine-dependent methyltransferases"/>
    <property type="match status" value="1"/>
</dbReference>
<keyword evidence="5 6" id="KW-0694">RNA-binding</keyword>
<sequence length="211" mass="23345">MCASPGNKTTHLAEMSNNKAFITALDKTDKKVETIRKNCEIQGVSCVKAFMYNSIRCVSNEKHRNDGPPFPPNHFDKVLLDAPCSGLGQRPRLVQNDMSCKMLESYEILQRKLFNAAVNVLKVGGMLVYSTCTVTMGENEGLVKWALEKYPCLQLIPAAPLCGGPGLPDSGLSDSERLMVQRFGPNDDPLRPVDEIYKNSIGFFIAAFRKV</sequence>
<evidence type="ECO:0000256" key="5">
    <source>
        <dbReference type="ARBA" id="ARBA00022884"/>
    </source>
</evidence>
<evidence type="ECO:0000256" key="1">
    <source>
        <dbReference type="ARBA" id="ARBA00007494"/>
    </source>
</evidence>
<gene>
    <name evidence="8" type="ORF">LNINA_LOCUS10254</name>
</gene>
<feature type="domain" description="SAM-dependent MTase RsmB/NOP-type" evidence="7">
    <location>
        <begin position="1"/>
        <end position="211"/>
    </location>
</feature>
<dbReference type="Proteomes" id="UP001497472">
    <property type="component" value="Unassembled WGS sequence"/>
</dbReference>
<accession>A0AAV1JQD7</accession>
<dbReference type="GO" id="GO:0008173">
    <property type="term" value="F:RNA methyltransferase activity"/>
    <property type="evidence" value="ECO:0007669"/>
    <property type="project" value="InterPro"/>
</dbReference>
<dbReference type="CDD" id="cd02440">
    <property type="entry name" value="AdoMet_MTases"/>
    <property type="match status" value="1"/>
</dbReference>
<comment type="similarity">
    <text evidence="1 6">Belongs to the class I-like SAM-binding methyltransferase superfamily. RsmB/NOP family.</text>
</comment>
<dbReference type="InterPro" id="IPR049560">
    <property type="entry name" value="MeTrfase_RsmB-F_NOP2_cat"/>
</dbReference>
<organism evidence="8 9">
    <name type="scientific">Leptosia nina</name>
    <dbReference type="NCBI Taxonomy" id="320188"/>
    <lineage>
        <taxon>Eukaryota</taxon>
        <taxon>Metazoa</taxon>
        <taxon>Ecdysozoa</taxon>
        <taxon>Arthropoda</taxon>
        <taxon>Hexapoda</taxon>
        <taxon>Insecta</taxon>
        <taxon>Pterygota</taxon>
        <taxon>Neoptera</taxon>
        <taxon>Endopterygota</taxon>
        <taxon>Lepidoptera</taxon>
        <taxon>Glossata</taxon>
        <taxon>Ditrysia</taxon>
        <taxon>Papilionoidea</taxon>
        <taxon>Pieridae</taxon>
        <taxon>Pierinae</taxon>
        <taxon>Leptosia</taxon>
    </lineage>
</organism>
<feature type="binding site" evidence="6">
    <location>
        <position position="81"/>
    </location>
    <ligand>
        <name>S-adenosyl-L-methionine</name>
        <dbReference type="ChEBI" id="CHEBI:59789"/>
    </ligand>
</feature>
<comment type="caution">
    <text evidence="6">Lacks conserved residue(s) required for the propagation of feature annotation.</text>
</comment>
<evidence type="ECO:0000256" key="3">
    <source>
        <dbReference type="ARBA" id="ARBA00022679"/>
    </source>
</evidence>
<dbReference type="EMBL" id="CAVLEF010000122">
    <property type="protein sequence ID" value="CAK1551080.1"/>
    <property type="molecule type" value="Genomic_DNA"/>
</dbReference>
<keyword evidence="4 6" id="KW-0949">S-adenosyl-L-methionine</keyword>
<name>A0AAV1JQD7_9NEOP</name>
<dbReference type="GO" id="GO:0001510">
    <property type="term" value="P:RNA methylation"/>
    <property type="evidence" value="ECO:0007669"/>
    <property type="project" value="InterPro"/>
</dbReference>
<protein>
    <recommendedName>
        <fullName evidence="7">SAM-dependent MTase RsmB/NOP-type domain-containing protein</fullName>
    </recommendedName>
</protein>
<evidence type="ECO:0000256" key="4">
    <source>
        <dbReference type="ARBA" id="ARBA00022691"/>
    </source>
</evidence>
<dbReference type="InterPro" id="IPR001678">
    <property type="entry name" value="MeTrfase_RsmB-F_NOP2_dom"/>
</dbReference>
<proteinExistence type="inferred from homology"/>
<dbReference type="Gene3D" id="3.40.50.150">
    <property type="entry name" value="Vaccinia Virus protein VP39"/>
    <property type="match status" value="1"/>
</dbReference>
<dbReference type="Pfam" id="PF01189">
    <property type="entry name" value="Methyltr_RsmB-F"/>
    <property type="match status" value="1"/>
</dbReference>
<dbReference type="PRINTS" id="PR02008">
    <property type="entry name" value="RCMTFAMILY"/>
</dbReference>
<dbReference type="InterPro" id="IPR029063">
    <property type="entry name" value="SAM-dependent_MTases_sf"/>
</dbReference>
<dbReference type="AlphaFoldDB" id="A0AAV1JQD7"/>
<feature type="active site" description="Nucleophile" evidence="6">
    <location>
        <position position="132"/>
    </location>
</feature>
<keyword evidence="2 6" id="KW-0489">Methyltransferase</keyword>
<dbReference type="InterPro" id="IPR023267">
    <property type="entry name" value="RCMT"/>
</dbReference>
<evidence type="ECO:0000256" key="6">
    <source>
        <dbReference type="PROSITE-ProRule" id="PRU01023"/>
    </source>
</evidence>
<dbReference type="PROSITE" id="PS51686">
    <property type="entry name" value="SAM_MT_RSMB_NOP"/>
    <property type="match status" value="1"/>
</dbReference>